<dbReference type="SUPFAM" id="SSF161098">
    <property type="entry name" value="MetI-like"/>
    <property type="match status" value="1"/>
</dbReference>
<dbReference type="AlphaFoldDB" id="A0A223SDV0"/>
<dbReference type="Pfam" id="PF00528">
    <property type="entry name" value="BPD_transp_1"/>
    <property type="match status" value="1"/>
</dbReference>
<reference evidence="10 11" key="1">
    <citation type="submission" date="2017-08" db="EMBL/GenBank/DDBJ databases">
        <title>The complete genome sequence of Nocardiopsis gilva YIM 90087.</title>
        <authorList>
            <person name="Yin M."/>
            <person name="Tang S."/>
        </authorList>
    </citation>
    <scope>NUCLEOTIDE SEQUENCE [LARGE SCALE GENOMIC DNA]</scope>
    <source>
        <strain evidence="10 11">YIM 90087</strain>
    </source>
</reference>
<evidence type="ECO:0000256" key="3">
    <source>
        <dbReference type="ARBA" id="ARBA00022475"/>
    </source>
</evidence>
<gene>
    <name evidence="10" type="ORF">CDO52_16275</name>
</gene>
<evidence type="ECO:0000256" key="5">
    <source>
        <dbReference type="ARBA" id="ARBA00022989"/>
    </source>
</evidence>
<dbReference type="GO" id="GO:0055085">
    <property type="term" value="P:transmembrane transport"/>
    <property type="evidence" value="ECO:0007669"/>
    <property type="project" value="InterPro"/>
</dbReference>
<keyword evidence="5 7" id="KW-1133">Transmembrane helix</keyword>
<dbReference type="GO" id="GO:0005886">
    <property type="term" value="C:plasma membrane"/>
    <property type="evidence" value="ECO:0007669"/>
    <property type="project" value="UniProtKB-SubCell"/>
</dbReference>
<feature type="region of interest" description="Disordered" evidence="8">
    <location>
        <begin position="1"/>
        <end position="26"/>
    </location>
</feature>
<dbReference type="RefSeq" id="WP_026125621.1">
    <property type="nucleotide sequence ID" value="NZ_ANBG01000095.1"/>
</dbReference>
<evidence type="ECO:0000259" key="9">
    <source>
        <dbReference type="PROSITE" id="PS50928"/>
    </source>
</evidence>
<evidence type="ECO:0000256" key="2">
    <source>
        <dbReference type="ARBA" id="ARBA00022448"/>
    </source>
</evidence>
<organism evidence="10 11">
    <name type="scientific">Nocardiopsis gilva YIM 90087</name>
    <dbReference type="NCBI Taxonomy" id="1235441"/>
    <lineage>
        <taxon>Bacteria</taxon>
        <taxon>Bacillati</taxon>
        <taxon>Actinomycetota</taxon>
        <taxon>Actinomycetes</taxon>
        <taxon>Streptosporangiales</taxon>
        <taxon>Nocardiopsidaceae</taxon>
        <taxon>Nocardiopsis</taxon>
    </lineage>
</organism>
<dbReference type="PANTHER" id="PTHR43227">
    <property type="entry name" value="BLL4140 PROTEIN"/>
    <property type="match status" value="1"/>
</dbReference>
<evidence type="ECO:0000256" key="7">
    <source>
        <dbReference type="RuleBase" id="RU363032"/>
    </source>
</evidence>
<dbReference type="OrthoDB" id="34224at2"/>
<dbReference type="KEGG" id="ngv:CDO52_16275"/>
<evidence type="ECO:0000313" key="10">
    <source>
        <dbReference type="EMBL" id="ASU86263.1"/>
    </source>
</evidence>
<name>A0A223SDV0_9ACTN</name>
<dbReference type="Gene3D" id="1.10.3720.10">
    <property type="entry name" value="MetI-like"/>
    <property type="match status" value="1"/>
</dbReference>
<sequence>MTTTLPTVRGAASPAPPRRPRRGGSGPLRRALATHAYAWILAAPVVIVTTVIIGIPFARGLYLSLTNATEATVGRTIGMNEIPATYTFVGADNYLAILSGETGAFWPRLAWTLVWTVVCIGAHYGLGLGLALLLNRPLRGRAAYRVAMVLPWAVPPFVTAFTWRFLFNQDYGVFNAALRGVGLPAVAWLNDPLTAKIAVICVNVWVGVPFMMLALLGGLQSIPAEHYEAARVDGASAWQRFVHITLPGLRPVSAPVVLLGTIWTFNQFPVIYLVTGGGPGDSTELLVTYAYRMAFEGIRDYSGSAAYGMLILLLLVAMAVVYQRALRRGGTAW</sequence>
<feature type="transmembrane region" description="Helical" evidence="7">
    <location>
        <begin position="36"/>
        <end position="58"/>
    </location>
</feature>
<keyword evidence="3" id="KW-1003">Cell membrane</keyword>
<proteinExistence type="inferred from homology"/>
<dbReference type="CDD" id="cd06261">
    <property type="entry name" value="TM_PBP2"/>
    <property type="match status" value="1"/>
</dbReference>
<accession>A0A223SDV0</accession>
<evidence type="ECO:0000256" key="4">
    <source>
        <dbReference type="ARBA" id="ARBA00022692"/>
    </source>
</evidence>
<protein>
    <submittedName>
        <fullName evidence="10">Sugar ABC transporter permease</fullName>
    </submittedName>
</protein>
<evidence type="ECO:0000256" key="8">
    <source>
        <dbReference type="SAM" id="MobiDB-lite"/>
    </source>
</evidence>
<feature type="transmembrane region" description="Helical" evidence="7">
    <location>
        <begin position="305"/>
        <end position="322"/>
    </location>
</feature>
<dbReference type="InterPro" id="IPR035906">
    <property type="entry name" value="MetI-like_sf"/>
</dbReference>
<keyword evidence="6 7" id="KW-0472">Membrane</keyword>
<feature type="transmembrane region" description="Helical" evidence="7">
    <location>
        <begin position="197"/>
        <end position="219"/>
    </location>
</feature>
<dbReference type="PROSITE" id="PS50928">
    <property type="entry name" value="ABC_TM1"/>
    <property type="match status" value="1"/>
</dbReference>
<comment type="subcellular location">
    <subcellularLocation>
        <location evidence="1 7">Cell membrane</location>
        <topology evidence="1 7">Multi-pass membrane protein</topology>
    </subcellularLocation>
</comment>
<keyword evidence="2 7" id="KW-0813">Transport</keyword>
<evidence type="ECO:0000313" key="11">
    <source>
        <dbReference type="Proteomes" id="UP000215005"/>
    </source>
</evidence>
<keyword evidence="11" id="KW-1185">Reference proteome</keyword>
<feature type="transmembrane region" description="Helical" evidence="7">
    <location>
        <begin position="146"/>
        <end position="166"/>
    </location>
</feature>
<keyword evidence="4 7" id="KW-0812">Transmembrane</keyword>
<dbReference type="InterPro" id="IPR050809">
    <property type="entry name" value="UgpAE/MalFG_permease"/>
</dbReference>
<dbReference type="PANTHER" id="PTHR43227:SF7">
    <property type="entry name" value="ARABINOOLIGOSACCHARIDES TRANSPORT SYSTEM PERMEASE PROTEIN ARAP"/>
    <property type="match status" value="1"/>
</dbReference>
<dbReference type="Proteomes" id="UP000215005">
    <property type="component" value="Chromosome"/>
</dbReference>
<evidence type="ECO:0000256" key="6">
    <source>
        <dbReference type="ARBA" id="ARBA00023136"/>
    </source>
</evidence>
<comment type="similarity">
    <text evidence="7">Belongs to the binding-protein-dependent transport system permease family.</text>
</comment>
<feature type="domain" description="ABC transmembrane type-1" evidence="9">
    <location>
        <begin position="109"/>
        <end position="322"/>
    </location>
</feature>
<dbReference type="InterPro" id="IPR000515">
    <property type="entry name" value="MetI-like"/>
</dbReference>
<evidence type="ECO:0000256" key="1">
    <source>
        <dbReference type="ARBA" id="ARBA00004651"/>
    </source>
</evidence>
<dbReference type="EMBL" id="CP022753">
    <property type="protein sequence ID" value="ASU86263.1"/>
    <property type="molecule type" value="Genomic_DNA"/>
</dbReference>
<feature type="transmembrane region" description="Helical" evidence="7">
    <location>
        <begin position="109"/>
        <end position="134"/>
    </location>
</feature>